<protein>
    <submittedName>
        <fullName evidence="2">Ethylene response factor 1</fullName>
    </submittedName>
</protein>
<sequence>MVENQLLVEKSAFGSVNSAFGWSNQLLYSHTAPAQSPSSCTVTRQQHRQQSAGKGSNQQQENGQTSSRKTVKPAAGKWSNQQQVNGQTSSRKMVKPAAENGQTSFDQ</sequence>
<feature type="compositionally biased region" description="Polar residues" evidence="1">
    <location>
        <begin position="78"/>
        <end position="91"/>
    </location>
</feature>
<dbReference type="AlphaFoldDB" id="A0A2Z7CNC0"/>
<evidence type="ECO:0000256" key="1">
    <source>
        <dbReference type="SAM" id="MobiDB-lite"/>
    </source>
</evidence>
<keyword evidence="3" id="KW-1185">Reference proteome</keyword>
<accession>A0A2Z7CNC0</accession>
<feature type="region of interest" description="Disordered" evidence="1">
    <location>
        <begin position="32"/>
        <end position="107"/>
    </location>
</feature>
<organism evidence="2 3">
    <name type="scientific">Dorcoceras hygrometricum</name>
    <dbReference type="NCBI Taxonomy" id="472368"/>
    <lineage>
        <taxon>Eukaryota</taxon>
        <taxon>Viridiplantae</taxon>
        <taxon>Streptophyta</taxon>
        <taxon>Embryophyta</taxon>
        <taxon>Tracheophyta</taxon>
        <taxon>Spermatophyta</taxon>
        <taxon>Magnoliopsida</taxon>
        <taxon>eudicotyledons</taxon>
        <taxon>Gunneridae</taxon>
        <taxon>Pentapetalae</taxon>
        <taxon>asterids</taxon>
        <taxon>lamiids</taxon>
        <taxon>Lamiales</taxon>
        <taxon>Gesneriaceae</taxon>
        <taxon>Didymocarpoideae</taxon>
        <taxon>Trichosporeae</taxon>
        <taxon>Loxocarpinae</taxon>
        <taxon>Dorcoceras</taxon>
    </lineage>
</organism>
<name>A0A2Z7CNC0_9LAMI</name>
<evidence type="ECO:0000313" key="3">
    <source>
        <dbReference type="Proteomes" id="UP000250235"/>
    </source>
</evidence>
<dbReference type="EMBL" id="KQ995283">
    <property type="protein sequence ID" value="KZV47447.1"/>
    <property type="molecule type" value="Genomic_DNA"/>
</dbReference>
<evidence type="ECO:0000313" key="2">
    <source>
        <dbReference type="EMBL" id="KZV47447.1"/>
    </source>
</evidence>
<reference evidence="2 3" key="1">
    <citation type="journal article" date="2015" name="Proc. Natl. Acad. Sci. U.S.A.">
        <title>The resurrection genome of Boea hygrometrica: A blueprint for survival of dehydration.</title>
        <authorList>
            <person name="Xiao L."/>
            <person name="Yang G."/>
            <person name="Zhang L."/>
            <person name="Yang X."/>
            <person name="Zhao S."/>
            <person name="Ji Z."/>
            <person name="Zhou Q."/>
            <person name="Hu M."/>
            <person name="Wang Y."/>
            <person name="Chen M."/>
            <person name="Xu Y."/>
            <person name="Jin H."/>
            <person name="Xiao X."/>
            <person name="Hu G."/>
            <person name="Bao F."/>
            <person name="Hu Y."/>
            <person name="Wan P."/>
            <person name="Li L."/>
            <person name="Deng X."/>
            <person name="Kuang T."/>
            <person name="Xiang C."/>
            <person name="Zhu J.K."/>
            <person name="Oliver M.J."/>
            <person name="He Y."/>
        </authorList>
    </citation>
    <scope>NUCLEOTIDE SEQUENCE [LARGE SCALE GENOMIC DNA]</scope>
    <source>
        <strain evidence="3">cv. XS01</strain>
    </source>
</reference>
<feature type="compositionally biased region" description="Polar residues" evidence="1">
    <location>
        <begin position="32"/>
        <end position="68"/>
    </location>
</feature>
<gene>
    <name evidence="2" type="ORF">F511_23027</name>
</gene>
<dbReference type="Proteomes" id="UP000250235">
    <property type="component" value="Unassembled WGS sequence"/>
</dbReference>
<proteinExistence type="predicted"/>